<dbReference type="InterPro" id="IPR010482">
    <property type="entry name" value="TECPR1-like_DysF"/>
</dbReference>
<dbReference type="Pfam" id="PF06398">
    <property type="entry name" value="Pex24p"/>
    <property type="match status" value="1"/>
</dbReference>
<dbReference type="EMBL" id="ML977186">
    <property type="protein sequence ID" value="KAF1982266.1"/>
    <property type="molecule type" value="Genomic_DNA"/>
</dbReference>
<feature type="domain" description="Peroxin/Ferlin" evidence="7">
    <location>
        <begin position="330"/>
        <end position="398"/>
    </location>
</feature>
<evidence type="ECO:0000256" key="3">
    <source>
        <dbReference type="ARBA" id="ARBA00022989"/>
    </source>
</evidence>
<dbReference type="PANTHER" id="PTHR31679">
    <property type="entry name" value="PEROXISOMAL MEMBRANE PROTEIN PEX30-RELATED"/>
    <property type="match status" value="1"/>
</dbReference>
<keyword evidence="4 6" id="KW-0472">Membrane</keyword>
<dbReference type="GO" id="GO:0005778">
    <property type="term" value="C:peroxisomal membrane"/>
    <property type="evidence" value="ECO:0007669"/>
    <property type="project" value="TreeGrafter"/>
</dbReference>
<feature type="transmembrane region" description="Helical" evidence="6">
    <location>
        <begin position="120"/>
        <end position="140"/>
    </location>
</feature>
<keyword evidence="3 6" id="KW-1133">Transmembrane helix</keyword>
<dbReference type="AlphaFoldDB" id="A0A6G1GMT1"/>
<evidence type="ECO:0000313" key="8">
    <source>
        <dbReference type="EMBL" id="KAF1982266.1"/>
    </source>
</evidence>
<dbReference type="SMART" id="SM00693">
    <property type="entry name" value="DysFN"/>
    <property type="match status" value="1"/>
</dbReference>
<accession>A0A6G1GMT1</accession>
<feature type="transmembrane region" description="Helical" evidence="6">
    <location>
        <begin position="221"/>
        <end position="240"/>
    </location>
</feature>
<feature type="region of interest" description="Disordered" evidence="5">
    <location>
        <begin position="292"/>
        <end position="312"/>
    </location>
</feature>
<reference evidence="8" key="1">
    <citation type="journal article" date="2020" name="Stud. Mycol.">
        <title>101 Dothideomycetes genomes: a test case for predicting lifestyles and emergence of pathogens.</title>
        <authorList>
            <person name="Haridas S."/>
            <person name="Albert R."/>
            <person name="Binder M."/>
            <person name="Bloem J."/>
            <person name="Labutti K."/>
            <person name="Salamov A."/>
            <person name="Andreopoulos B."/>
            <person name="Baker S."/>
            <person name="Barry K."/>
            <person name="Bills G."/>
            <person name="Bluhm B."/>
            <person name="Cannon C."/>
            <person name="Castanera R."/>
            <person name="Culley D."/>
            <person name="Daum C."/>
            <person name="Ezra D."/>
            <person name="Gonzalez J."/>
            <person name="Henrissat B."/>
            <person name="Kuo A."/>
            <person name="Liang C."/>
            <person name="Lipzen A."/>
            <person name="Lutzoni F."/>
            <person name="Magnuson J."/>
            <person name="Mondo S."/>
            <person name="Nolan M."/>
            <person name="Ohm R."/>
            <person name="Pangilinan J."/>
            <person name="Park H.-J."/>
            <person name="Ramirez L."/>
            <person name="Alfaro M."/>
            <person name="Sun H."/>
            <person name="Tritt A."/>
            <person name="Yoshinaga Y."/>
            <person name="Zwiers L.-H."/>
            <person name="Turgeon B."/>
            <person name="Goodwin S."/>
            <person name="Spatafora J."/>
            <person name="Crous P."/>
            <person name="Grigoriev I."/>
        </authorList>
    </citation>
    <scope>NUCLEOTIDE SEQUENCE</scope>
    <source>
        <strain evidence="8">CBS 113979</strain>
    </source>
</reference>
<evidence type="ECO:0000259" key="7">
    <source>
        <dbReference type="SMART" id="SM00693"/>
    </source>
</evidence>
<dbReference type="PANTHER" id="PTHR31679:SF2">
    <property type="entry name" value="PEROXISOMAL MEMBRANE PROTEIN PEX30-RELATED"/>
    <property type="match status" value="1"/>
</dbReference>
<evidence type="ECO:0000256" key="5">
    <source>
        <dbReference type="SAM" id="MobiDB-lite"/>
    </source>
</evidence>
<dbReference type="GO" id="GO:0012505">
    <property type="term" value="C:endomembrane system"/>
    <property type="evidence" value="ECO:0007669"/>
    <property type="project" value="UniProtKB-SubCell"/>
</dbReference>
<dbReference type="Proteomes" id="UP000800041">
    <property type="component" value="Unassembled WGS sequence"/>
</dbReference>
<dbReference type="InterPro" id="IPR052646">
    <property type="entry name" value="Peroxisomal_PEX28-32"/>
</dbReference>
<protein>
    <submittedName>
        <fullName evidence="8">Pex24p-domain-containing protein</fullName>
    </submittedName>
</protein>
<feature type="region of interest" description="Disordered" evidence="5">
    <location>
        <begin position="1"/>
        <end position="38"/>
    </location>
</feature>
<feature type="region of interest" description="Disordered" evidence="5">
    <location>
        <begin position="481"/>
        <end position="615"/>
    </location>
</feature>
<keyword evidence="9" id="KW-1185">Reference proteome</keyword>
<dbReference type="GO" id="GO:0007031">
    <property type="term" value="P:peroxisome organization"/>
    <property type="evidence" value="ECO:0007669"/>
    <property type="project" value="UniProtKB-ARBA"/>
</dbReference>
<feature type="compositionally biased region" description="Polar residues" evidence="5">
    <location>
        <begin position="516"/>
        <end position="526"/>
    </location>
</feature>
<evidence type="ECO:0000256" key="1">
    <source>
        <dbReference type="ARBA" id="ARBA00004127"/>
    </source>
</evidence>
<name>A0A6G1GMT1_9PEZI</name>
<evidence type="ECO:0000256" key="4">
    <source>
        <dbReference type="ARBA" id="ARBA00023136"/>
    </source>
</evidence>
<feature type="compositionally biased region" description="Basic and acidic residues" evidence="5">
    <location>
        <begin position="581"/>
        <end position="600"/>
    </location>
</feature>
<evidence type="ECO:0000256" key="2">
    <source>
        <dbReference type="ARBA" id="ARBA00022692"/>
    </source>
</evidence>
<feature type="compositionally biased region" description="Acidic residues" evidence="5">
    <location>
        <begin position="488"/>
        <end position="497"/>
    </location>
</feature>
<evidence type="ECO:0000313" key="9">
    <source>
        <dbReference type="Proteomes" id="UP000800041"/>
    </source>
</evidence>
<sequence length="615" mass="67836">MAALDTPWLDLMSSPLPGPSNNGSPTPNGDPNPPTFAAFSPATLSRSSPLNKQRSTILVHQKSPLLVATPPQITRTLAYSHPFVVPLNKFVGLLSWTTGDPWESFLLVAFFWGTTLYGDAVMRFAGPVVLATVLILGMYVRRYSPLSSTGWTGEKGQKARARSDSDAATKHHKSLDEIVDTLKLFTSRCNILLDPFLRLTDFLSTQQTATSATTRPALTAFFLRILLLTPIWIGLTLPPLQIITTKRVILTLGTIILSFHSRPARVSRTILWRSRIFRRSAALITGLNIPLSDSESQNKPPPLPPRRSGNKTANDIASSLLSKRRPDSPGIRFTFTLYENQRRWLGIGWTSSMLAYERAAWTDEHLSAAVSKDRFELPEVEGGMARWRWADGSQWRLDGVKSKDEKEGKAEEDAWVYYDNKWHDPRKGKDGWGRYTRRRKWYRDAELVEVTPSTEITPSPTPRAPFDPSFVKSTASLVDVSMGAQSEADTDDGDTLADDTSSTLAPLDSNTDDVDTASTTSGSPSMQRKKKGWFKRKDKEKNGNGNGNGEGKERDRAASVNSQSAQTSGKESGGSGGSRGSGRDEEQDVLDRFVGRREEESGGWGLGEDARMGLG</sequence>
<comment type="subcellular location">
    <subcellularLocation>
        <location evidence="1">Endomembrane system</location>
        <topology evidence="1">Multi-pass membrane protein</topology>
    </subcellularLocation>
</comment>
<feature type="compositionally biased region" description="Low complexity" evidence="5">
    <location>
        <begin position="13"/>
        <end position="27"/>
    </location>
</feature>
<proteinExistence type="predicted"/>
<gene>
    <name evidence="8" type="ORF">K402DRAFT_397706</name>
</gene>
<evidence type="ECO:0000256" key="6">
    <source>
        <dbReference type="SAM" id="Phobius"/>
    </source>
</evidence>
<dbReference type="OrthoDB" id="5586090at2759"/>
<dbReference type="InterPro" id="IPR006614">
    <property type="entry name" value="Peroxin/Ferlin"/>
</dbReference>
<keyword evidence="2 6" id="KW-0812">Transmembrane</keyword>
<organism evidence="8 9">
    <name type="scientific">Aulographum hederae CBS 113979</name>
    <dbReference type="NCBI Taxonomy" id="1176131"/>
    <lineage>
        <taxon>Eukaryota</taxon>
        <taxon>Fungi</taxon>
        <taxon>Dikarya</taxon>
        <taxon>Ascomycota</taxon>
        <taxon>Pezizomycotina</taxon>
        <taxon>Dothideomycetes</taxon>
        <taxon>Pleosporomycetidae</taxon>
        <taxon>Aulographales</taxon>
        <taxon>Aulographaceae</taxon>
    </lineage>
</organism>
<feature type="compositionally biased region" description="Gly residues" evidence="5">
    <location>
        <begin position="571"/>
        <end position="580"/>
    </location>
</feature>